<evidence type="ECO:0000256" key="2">
    <source>
        <dbReference type="ARBA" id="ARBA00006671"/>
    </source>
</evidence>
<dbReference type="InterPro" id="IPR039458">
    <property type="entry name" value="FimA-like"/>
</dbReference>
<proteinExistence type="inferred from homology"/>
<name>A0A411WMZ3_9GAMM</name>
<dbReference type="InterPro" id="IPR036937">
    <property type="entry name" value="Adhesion_dom_fimbrial_sf"/>
</dbReference>
<dbReference type="KEGG" id="prag:EKN56_14950"/>
<feature type="chain" id="PRO_5019302078" evidence="5">
    <location>
        <begin position="24"/>
        <end position="185"/>
    </location>
</feature>
<evidence type="ECO:0000313" key="6">
    <source>
        <dbReference type="EMBL" id="QBH97584.1"/>
    </source>
</evidence>
<comment type="subcellular location">
    <subcellularLocation>
        <location evidence="1">Fimbrium</location>
    </subcellularLocation>
</comment>
<dbReference type="EMBL" id="CP034752">
    <property type="protein sequence ID" value="QBH97584.1"/>
    <property type="molecule type" value="Genomic_DNA"/>
</dbReference>
<keyword evidence="7" id="KW-1185">Reference proteome</keyword>
<dbReference type="Gene3D" id="2.60.40.1090">
    <property type="entry name" value="Fimbrial-type adhesion domain"/>
    <property type="match status" value="1"/>
</dbReference>
<dbReference type="SUPFAM" id="SSF49401">
    <property type="entry name" value="Bacterial adhesins"/>
    <property type="match status" value="1"/>
</dbReference>
<organism evidence="6 7">
    <name type="scientific">Limnobaculum zhutongyuii</name>
    <dbReference type="NCBI Taxonomy" id="2498113"/>
    <lineage>
        <taxon>Bacteria</taxon>
        <taxon>Pseudomonadati</taxon>
        <taxon>Pseudomonadota</taxon>
        <taxon>Gammaproteobacteria</taxon>
        <taxon>Enterobacterales</taxon>
        <taxon>Budviciaceae</taxon>
        <taxon>Limnobaculum</taxon>
    </lineage>
</organism>
<dbReference type="GO" id="GO:0009289">
    <property type="term" value="C:pilus"/>
    <property type="evidence" value="ECO:0007669"/>
    <property type="project" value="UniProtKB-SubCell"/>
</dbReference>
<evidence type="ECO:0000256" key="4">
    <source>
        <dbReference type="ARBA" id="ARBA00023263"/>
    </source>
</evidence>
<keyword evidence="3 5" id="KW-0732">Signal</keyword>
<protein>
    <submittedName>
        <fullName evidence="6">Type 1 fimbrial protein</fullName>
    </submittedName>
</protein>
<dbReference type="PANTHER" id="PTHR33420">
    <property type="entry name" value="FIMBRIAL SUBUNIT ELFA-RELATED"/>
    <property type="match status" value="1"/>
</dbReference>
<reference evidence="6 7" key="1">
    <citation type="submission" date="2019-03" db="EMBL/GenBank/DDBJ databases">
        <title>Pragia sp. nov. isolated from the gut tract of Carduelis flavirostris.</title>
        <authorList>
            <person name="Ge Y."/>
        </authorList>
    </citation>
    <scope>NUCLEOTIDE SEQUENCE [LARGE SCALE GENOMIC DNA]</scope>
    <source>
        <strain evidence="6 7">CF-458</strain>
    </source>
</reference>
<dbReference type="GO" id="GO:0043709">
    <property type="term" value="P:cell adhesion involved in single-species biofilm formation"/>
    <property type="evidence" value="ECO:0007669"/>
    <property type="project" value="TreeGrafter"/>
</dbReference>
<dbReference type="AlphaFoldDB" id="A0A411WMZ3"/>
<accession>A0A411WMZ3</accession>
<dbReference type="Pfam" id="PF16970">
    <property type="entry name" value="FimA"/>
    <property type="match status" value="1"/>
</dbReference>
<gene>
    <name evidence="6" type="ORF">EKN56_14950</name>
</gene>
<dbReference type="Proteomes" id="UP000293154">
    <property type="component" value="Chromosome"/>
</dbReference>
<dbReference type="RefSeq" id="WP_130592516.1">
    <property type="nucleotide sequence ID" value="NZ_CP034752.1"/>
</dbReference>
<evidence type="ECO:0000313" key="7">
    <source>
        <dbReference type="Proteomes" id="UP000293154"/>
    </source>
</evidence>
<dbReference type="InterPro" id="IPR008966">
    <property type="entry name" value="Adhesion_dom_sf"/>
</dbReference>
<evidence type="ECO:0000256" key="1">
    <source>
        <dbReference type="ARBA" id="ARBA00004561"/>
    </source>
</evidence>
<keyword evidence="4" id="KW-0281">Fimbrium</keyword>
<dbReference type="PANTHER" id="PTHR33420:SF3">
    <property type="entry name" value="FIMBRIAL SUBUNIT ELFA"/>
    <property type="match status" value="1"/>
</dbReference>
<comment type="similarity">
    <text evidence="2">Belongs to the fimbrial protein family.</text>
</comment>
<dbReference type="InterPro" id="IPR050263">
    <property type="entry name" value="Bact_Fimbrial_Adh_Pro"/>
</dbReference>
<sequence>MKLKNVFLSAAIVAALGTTAVQAASNGTVNFTGEVIDQTCDITIDGNTSPATVALDAVDKAQLASPGATAKRTGFNIGLSNCSGTATVTKASAFFENGATVDPINYRLLNTLTGATAATNVQLQLLDATTGTPIQVGNPSQATNSTTYDLTSGSATLPYAVEYYATGTATPGLVASAVNFTINYF</sequence>
<dbReference type="OrthoDB" id="7030999at2"/>
<evidence type="ECO:0000256" key="5">
    <source>
        <dbReference type="SAM" id="SignalP"/>
    </source>
</evidence>
<feature type="signal peptide" evidence="5">
    <location>
        <begin position="1"/>
        <end position="23"/>
    </location>
</feature>
<evidence type="ECO:0000256" key="3">
    <source>
        <dbReference type="ARBA" id="ARBA00022729"/>
    </source>
</evidence>